<dbReference type="RefSeq" id="WP_236711714.1">
    <property type="nucleotide sequence ID" value="NZ_DF968278.1"/>
</dbReference>
<dbReference type="PATRIC" id="fig|146537.3.peg.3881"/>
<evidence type="ECO:0000256" key="1">
    <source>
        <dbReference type="SAM" id="SignalP"/>
    </source>
</evidence>
<keyword evidence="3" id="KW-1185">Reference proteome</keyword>
<feature type="signal peptide" evidence="1">
    <location>
        <begin position="1"/>
        <end position="29"/>
    </location>
</feature>
<organism evidence="2 3">
    <name type="scientific">Streptomyces azureus</name>
    <dbReference type="NCBI Taxonomy" id="146537"/>
    <lineage>
        <taxon>Bacteria</taxon>
        <taxon>Bacillati</taxon>
        <taxon>Actinomycetota</taxon>
        <taxon>Actinomycetes</taxon>
        <taxon>Kitasatosporales</taxon>
        <taxon>Streptomycetaceae</taxon>
        <taxon>Streptomyces</taxon>
    </lineage>
</organism>
<name>A0A0K8PM28_STRAJ</name>
<protein>
    <submittedName>
        <fullName evidence="2">Putative pectate lyase</fullName>
    </submittedName>
</protein>
<sequence length="51" mass="4960">MRNAAIWSVAMTGAAMVMALAGPAWPAAAAGATLVVAPNGDDSAPARPPGR</sequence>
<evidence type="ECO:0000313" key="3">
    <source>
        <dbReference type="Proteomes" id="UP000053859"/>
    </source>
</evidence>
<feature type="chain" id="PRO_5005514198" evidence="1">
    <location>
        <begin position="30"/>
        <end position="51"/>
    </location>
</feature>
<dbReference type="EMBL" id="DF968278">
    <property type="protein sequence ID" value="GAP48823.1"/>
    <property type="molecule type" value="Genomic_DNA"/>
</dbReference>
<gene>
    <name evidence="2" type="ORF">SAZU_3688</name>
</gene>
<evidence type="ECO:0000313" key="2">
    <source>
        <dbReference type="EMBL" id="GAP48823.1"/>
    </source>
</evidence>
<keyword evidence="2" id="KW-0456">Lyase</keyword>
<dbReference type="AlphaFoldDB" id="A0A0K8PM28"/>
<dbReference type="GO" id="GO:0016829">
    <property type="term" value="F:lyase activity"/>
    <property type="evidence" value="ECO:0007669"/>
    <property type="project" value="UniProtKB-KW"/>
</dbReference>
<dbReference type="Proteomes" id="UP000053859">
    <property type="component" value="Unassembled WGS sequence"/>
</dbReference>
<reference evidence="2" key="1">
    <citation type="journal article" date="2015" name="Genome Announc.">
        <title>Draft Genome Sequence of Thiostrepton-Producing Streptomyces azureus ATCC 14921.</title>
        <authorList>
            <person name="Sakihara K."/>
            <person name="Maeda J."/>
            <person name="Tashiro K."/>
            <person name="Fujino Y."/>
            <person name="Kuhara S."/>
            <person name="Ohshima T."/>
            <person name="Ogata S."/>
            <person name="Doi K."/>
        </authorList>
    </citation>
    <scope>NUCLEOTIDE SEQUENCE [LARGE SCALE GENOMIC DNA]</scope>
    <source>
        <strain evidence="2">ATCC14921</strain>
    </source>
</reference>
<proteinExistence type="predicted"/>
<accession>A0A0K8PM28</accession>
<keyword evidence="1" id="KW-0732">Signal</keyword>